<reference evidence="4" key="1">
    <citation type="submission" date="2020-08" db="EMBL/GenBank/DDBJ databases">
        <title>Multicomponent nature underlies the extraordinary mechanical properties of spider dragline silk.</title>
        <authorList>
            <person name="Kono N."/>
            <person name="Nakamura H."/>
            <person name="Mori M."/>
            <person name="Yoshida Y."/>
            <person name="Ohtoshi R."/>
            <person name="Malay A.D."/>
            <person name="Moran D.A.P."/>
            <person name="Tomita M."/>
            <person name="Numata K."/>
            <person name="Arakawa K."/>
        </authorList>
    </citation>
    <scope>NUCLEOTIDE SEQUENCE</scope>
</reference>
<evidence type="ECO:0000313" key="4">
    <source>
        <dbReference type="EMBL" id="GFT04861.1"/>
    </source>
</evidence>
<evidence type="ECO:0000256" key="1">
    <source>
        <dbReference type="PROSITE-ProRule" id="PRU00042"/>
    </source>
</evidence>
<comment type="caution">
    <text evidence="4">The sequence shown here is derived from an EMBL/GenBank/DDBJ whole genome shotgun (WGS) entry which is preliminary data.</text>
</comment>
<dbReference type="SUPFAM" id="SSF57667">
    <property type="entry name" value="beta-beta-alpha zinc fingers"/>
    <property type="match status" value="1"/>
</dbReference>
<dbReference type="Proteomes" id="UP000887013">
    <property type="component" value="Unassembled WGS sequence"/>
</dbReference>
<sequence>MSTEKSENKRPFSGPKERSVCNTCGVTFGAKKSLYKHTRKFHPEESQPISNKLICGMCGEKFRLTVNLNEHLQNVHNVELKFAHENFYSEEEFLQWKEKIQVESVSSFKIRNTCEKEAGLKLTYYICHRSGVSNPTSNRIRHAKALGSVKCGFACPAMMTVSRRSIDGVTEITVQYQSVHVGHDMEPGKLHLTKDERSALASSLEQGIPMAKILDETREAYSPGQRFGLTTRKDLHNICRDYKIGKTGVLHSDDATSVTLMVKNMQDSPHDPVLIFKPVGDEMNGYKKIGTEEFMLAIMNDAQEKLLELYGKQCVMIDSTHGTNQYGFQMTTLMVHDENHQGMPVAILFSSRVATEILVPFFGAIKKKVPSFKTNFLLSDDTNSFPNAWREVFGDETKHLLCAWHVMRNWNLNINSKVVQFKEEIRIKLKKFLAETDETSFHKLISSFIETYEAKESSFVAYFQSNYINRTKKWASCYKKKAGVNTNMKLERWHRQIKYEEAGETVMKRMDKTISLILKAIAKKLLSRIISIERGKLTPRVALIRKRHKTSLEMGSEYGYIQCVKKHIVTKTQGESIFTYDIEEGDKTCQCTIRCEECNICIHSFSCSCVDYCVRFIICKHIHFIHKESSVGEISVETRREDLEHSNHNLVVDENYNEKHEIEKDAIVPTLHNVSLDSAIHNTLTVMKNLERGLRNVKSVDEVCEIQRTLIALERRVNSSGSMTNLSGLPVAQRKVACAPSNKSIEQQRRFVIKKRKLSKQNRSCQTDVQKHQKQE</sequence>
<dbReference type="InterPro" id="IPR036236">
    <property type="entry name" value="Znf_C2H2_sf"/>
</dbReference>
<accession>A0A8X6TDN1</accession>
<dbReference type="InterPro" id="IPR018289">
    <property type="entry name" value="MULE_transposase_dom"/>
</dbReference>
<dbReference type="OrthoDB" id="6434392at2759"/>
<proteinExistence type="predicted"/>
<dbReference type="AlphaFoldDB" id="A0A8X6TDN1"/>
<dbReference type="Gene3D" id="3.30.160.60">
    <property type="entry name" value="Classic Zinc Finger"/>
    <property type="match status" value="1"/>
</dbReference>
<dbReference type="PROSITE" id="PS00028">
    <property type="entry name" value="ZINC_FINGER_C2H2_1"/>
    <property type="match status" value="2"/>
</dbReference>
<feature type="region of interest" description="Disordered" evidence="2">
    <location>
        <begin position="756"/>
        <end position="776"/>
    </location>
</feature>
<dbReference type="PANTHER" id="PTHR33936:SF24">
    <property type="entry name" value="C2H2-TYPE DOMAIN-CONTAINING PROTEIN"/>
    <property type="match status" value="1"/>
</dbReference>
<name>A0A8X6TDN1_NEPPI</name>
<keyword evidence="5" id="KW-1185">Reference proteome</keyword>
<dbReference type="SMART" id="SM00355">
    <property type="entry name" value="ZnF_C2H2"/>
    <property type="match status" value="2"/>
</dbReference>
<dbReference type="InterPro" id="IPR052797">
    <property type="entry name" value="RegFact_GeneExpr_CellDeath"/>
</dbReference>
<dbReference type="InterPro" id="IPR013087">
    <property type="entry name" value="Znf_C2H2_type"/>
</dbReference>
<evidence type="ECO:0000313" key="5">
    <source>
        <dbReference type="Proteomes" id="UP000887013"/>
    </source>
</evidence>
<dbReference type="PANTHER" id="PTHR33936">
    <property type="entry name" value="PROTEIN CBG17840"/>
    <property type="match status" value="1"/>
</dbReference>
<dbReference type="GO" id="GO:0008270">
    <property type="term" value="F:zinc ion binding"/>
    <property type="evidence" value="ECO:0007669"/>
    <property type="project" value="UniProtKB-KW"/>
</dbReference>
<dbReference type="PROSITE" id="PS50157">
    <property type="entry name" value="ZINC_FINGER_C2H2_2"/>
    <property type="match status" value="2"/>
</dbReference>
<protein>
    <recommendedName>
        <fullName evidence="3">C2H2-type domain-containing protein</fullName>
    </recommendedName>
</protein>
<keyword evidence="1" id="KW-0479">Metal-binding</keyword>
<dbReference type="Pfam" id="PF10551">
    <property type="entry name" value="MULE"/>
    <property type="match status" value="1"/>
</dbReference>
<evidence type="ECO:0000259" key="3">
    <source>
        <dbReference type="PROSITE" id="PS50157"/>
    </source>
</evidence>
<evidence type="ECO:0000256" key="2">
    <source>
        <dbReference type="SAM" id="MobiDB-lite"/>
    </source>
</evidence>
<dbReference type="EMBL" id="BMAW01056239">
    <property type="protein sequence ID" value="GFT04861.1"/>
    <property type="molecule type" value="Genomic_DNA"/>
</dbReference>
<feature type="domain" description="C2H2-type" evidence="3">
    <location>
        <begin position="53"/>
        <end position="81"/>
    </location>
</feature>
<feature type="domain" description="C2H2-type" evidence="3">
    <location>
        <begin position="19"/>
        <end position="47"/>
    </location>
</feature>
<organism evidence="4 5">
    <name type="scientific">Nephila pilipes</name>
    <name type="common">Giant wood spider</name>
    <name type="synonym">Nephila maculata</name>
    <dbReference type="NCBI Taxonomy" id="299642"/>
    <lineage>
        <taxon>Eukaryota</taxon>
        <taxon>Metazoa</taxon>
        <taxon>Ecdysozoa</taxon>
        <taxon>Arthropoda</taxon>
        <taxon>Chelicerata</taxon>
        <taxon>Arachnida</taxon>
        <taxon>Araneae</taxon>
        <taxon>Araneomorphae</taxon>
        <taxon>Entelegynae</taxon>
        <taxon>Araneoidea</taxon>
        <taxon>Nephilidae</taxon>
        <taxon>Nephila</taxon>
    </lineage>
</organism>
<keyword evidence="1" id="KW-0862">Zinc</keyword>
<keyword evidence="1" id="KW-0863">Zinc-finger</keyword>
<gene>
    <name evidence="4" type="primary">X975_14697</name>
    <name evidence="4" type="ORF">NPIL_691641</name>
</gene>